<evidence type="ECO:0000256" key="1">
    <source>
        <dbReference type="SAM" id="SignalP"/>
    </source>
</evidence>
<comment type="caution">
    <text evidence="2">The sequence shown here is derived from an EMBL/GenBank/DDBJ whole genome shotgun (WGS) entry which is preliminary data.</text>
</comment>
<keyword evidence="3" id="KW-1185">Reference proteome</keyword>
<gene>
    <name evidence="2" type="ORF">IBL28_11170</name>
</gene>
<dbReference type="PANTHER" id="PTHR37953:SF1">
    <property type="entry name" value="UPF0127 PROTEIN MJ1496"/>
    <property type="match status" value="1"/>
</dbReference>
<dbReference type="RefSeq" id="WP_187965675.1">
    <property type="nucleotide sequence ID" value="NZ_JACVDC010000029.1"/>
</dbReference>
<dbReference type="Gene3D" id="2.60.120.1140">
    <property type="entry name" value="Protein of unknown function DUF192"/>
    <property type="match status" value="1"/>
</dbReference>
<evidence type="ECO:0000313" key="3">
    <source>
        <dbReference type="Proteomes" id="UP000653730"/>
    </source>
</evidence>
<dbReference type="Pfam" id="PF02643">
    <property type="entry name" value="DUF192"/>
    <property type="match status" value="1"/>
</dbReference>
<feature type="signal peptide" evidence="1">
    <location>
        <begin position="1"/>
        <end position="19"/>
    </location>
</feature>
<accession>A0A926JSE6</accession>
<dbReference type="InterPro" id="IPR003795">
    <property type="entry name" value="DUF192"/>
</dbReference>
<feature type="chain" id="PRO_5038056618" evidence="1">
    <location>
        <begin position="20"/>
        <end position="163"/>
    </location>
</feature>
<dbReference type="PROSITE" id="PS51257">
    <property type="entry name" value="PROKAR_LIPOPROTEIN"/>
    <property type="match status" value="1"/>
</dbReference>
<reference evidence="2 3" key="1">
    <citation type="submission" date="2020-09" db="EMBL/GenBank/DDBJ databases">
        <title>Sinomicrobium weinanense sp. nov., a halophilic bacteria isolated from saline-alkali soil.</title>
        <authorList>
            <person name="Wu P."/>
            <person name="Ren H."/>
            <person name="Mei Y."/>
            <person name="Liang Y."/>
            <person name="Chen Z."/>
        </authorList>
    </citation>
    <scope>NUCLEOTIDE SEQUENCE [LARGE SCALE GENOMIC DNA]</scope>
    <source>
        <strain evidence="2 3">FJxs</strain>
    </source>
</reference>
<keyword evidence="1" id="KW-0732">Signal</keyword>
<organism evidence="2 3">
    <name type="scientific">Sinomicrobium weinanense</name>
    <dbReference type="NCBI Taxonomy" id="2842200"/>
    <lineage>
        <taxon>Bacteria</taxon>
        <taxon>Pseudomonadati</taxon>
        <taxon>Bacteroidota</taxon>
        <taxon>Flavobacteriia</taxon>
        <taxon>Flavobacteriales</taxon>
        <taxon>Flavobacteriaceae</taxon>
        <taxon>Sinomicrobium</taxon>
    </lineage>
</organism>
<dbReference type="InterPro" id="IPR038695">
    <property type="entry name" value="Saro_0823-like_sf"/>
</dbReference>
<protein>
    <submittedName>
        <fullName evidence="2">DUF192 domain-containing protein</fullName>
    </submittedName>
</protein>
<proteinExistence type="predicted"/>
<dbReference type="AlphaFoldDB" id="A0A926JSE6"/>
<evidence type="ECO:0000313" key="2">
    <source>
        <dbReference type="EMBL" id="MBC9796531.1"/>
    </source>
</evidence>
<sequence length="163" mass="18717">MMYKIPVSLFLLLSLTLFVSCKSDKKHNTVKTEEIHFTKDGELKLFSSDSTLIKKLDIEIADDEYKRQTGLMYRSSMKENQGMLFIAETERPQNFYMKNTLIPLDIIYINSDKKIVSIKPNAEPMSEATIPSDLPAKYTLEVNAGLAEQWGLKTGDYMSFDRQ</sequence>
<dbReference type="Proteomes" id="UP000653730">
    <property type="component" value="Unassembled WGS sequence"/>
</dbReference>
<dbReference type="PANTHER" id="PTHR37953">
    <property type="entry name" value="UPF0127 PROTEIN MJ1496"/>
    <property type="match status" value="1"/>
</dbReference>
<name>A0A926JSE6_9FLAO</name>
<dbReference type="EMBL" id="JACVDC010000029">
    <property type="protein sequence ID" value="MBC9796531.1"/>
    <property type="molecule type" value="Genomic_DNA"/>
</dbReference>